<keyword evidence="3" id="KW-1185">Reference proteome</keyword>
<dbReference type="Proteomes" id="UP000694001">
    <property type="component" value="Chromosome"/>
</dbReference>
<evidence type="ECO:0000259" key="1">
    <source>
        <dbReference type="Pfam" id="PF01863"/>
    </source>
</evidence>
<dbReference type="KEGG" id="elio:KO353_07145"/>
<reference evidence="2" key="1">
    <citation type="submission" date="2021-06" db="EMBL/GenBank/DDBJ databases">
        <title>Elioraea tepida, sp. nov., a moderately thermophilic aerobic anoxygenic phototrophic bacterium isolated from an alkaline siliceous hot spring mat community in Yellowstone National Park, WY, USA.</title>
        <authorList>
            <person name="Saini M.K."/>
            <person name="Yoshida S."/>
            <person name="Sebastian A."/>
            <person name="Hirose S."/>
            <person name="Hara E."/>
            <person name="Tamaki H."/>
            <person name="Soulier N.T."/>
            <person name="Albert I."/>
            <person name="Hanada S."/>
            <person name="Bryant D.A."/>
            <person name="Tank M."/>
        </authorList>
    </citation>
    <scope>NUCLEOTIDE SEQUENCE</scope>
    <source>
        <strain evidence="2">MS-P2</strain>
    </source>
</reference>
<dbReference type="PANTHER" id="PTHR30399:SF1">
    <property type="entry name" value="UTP PYROPHOSPHATASE"/>
    <property type="match status" value="1"/>
</dbReference>
<accession>A0A975YKP8</accession>
<name>A0A975YKP8_9PROT</name>
<organism evidence="2 3">
    <name type="scientific">Elioraea tepida</name>
    <dbReference type="NCBI Taxonomy" id="2843330"/>
    <lineage>
        <taxon>Bacteria</taxon>
        <taxon>Pseudomonadati</taxon>
        <taxon>Pseudomonadota</taxon>
        <taxon>Alphaproteobacteria</taxon>
        <taxon>Acetobacterales</taxon>
        <taxon>Elioraeaceae</taxon>
        <taxon>Elioraea</taxon>
    </lineage>
</organism>
<evidence type="ECO:0000313" key="3">
    <source>
        <dbReference type="Proteomes" id="UP000694001"/>
    </source>
</evidence>
<dbReference type="EMBL" id="CP076448">
    <property type="protein sequence ID" value="QXM25961.1"/>
    <property type="molecule type" value="Genomic_DNA"/>
</dbReference>
<feature type="domain" description="YgjP-like metallopeptidase" evidence="1">
    <location>
        <begin position="39"/>
        <end position="236"/>
    </location>
</feature>
<evidence type="ECO:0000313" key="2">
    <source>
        <dbReference type="EMBL" id="QXM25961.1"/>
    </source>
</evidence>
<protein>
    <submittedName>
        <fullName evidence="2">M48 family metallopeptidase</fullName>
    </submittedName>
</protein>
<dbReference type="PANTHER" id="PTHR30399">
    <property type="entry name" value="UNCHARACTERIZED PROTEIN YGJP"/>
    <property type="match status" value="1"/>
</dbReference>
<dbReference type="RefSeq" id="WP_218287012.1">
    <property type="nucleotide sequence ID" value="NZ_CP076448.1"/>
</dbReference>
<dbReference type="InterPro" id="IPR053136">
    <property type="entry name" value="UTP_pyrophosphatase-like"/>
</dbReference>
<gene>
    <name evidence="2" type="ORF">KO353_07145</name>
</gene>
<dbReference type="AlphaFoldDB" id="A0A975YKP8"/>
<dbReference type="Pfam" id="PF01863">
    <property type="entry name" value="YgjP-like"/>
    <property type="match status" value="1"/>
</dbReference>
<sequence length="244" mass="26627">MARAPHRASAPRAKRARETLSLGHGVAEVEWRRSPRARRVTLRIDPAAGAVVVTLPPRAGRAQGLALLKAHAAWVADRLAALSPRVPFEDGASVPLLGRAHTIRHRPGAIGGVWLEGDEIHVSGEAAFVSRRVTAWLRARAKAEIAPRAAEYAARLARRVTRVTIKDPKSRWASCAPDGTLAFSWRLVLAPPWVLDYVVAHEVAHLAEMNHGPRFWAAVARLTPHTEAAKAWLAAHGPRLLRYG</sequence>
<dbReference type="InterPro" id="IPR002725">
    <property type="entry name" value="YgjP-like_metallopeptidase"/>
</dbReference>
<dbReference type="CDD" id="cd07344">
    <property type="entry name" value="M48_yhfN_like"/>
    <property type="match status" value="1"/>
</dbReference>
<proteinExistence type="predicted"/>